<dbReference type="AlphaFoldDB" id="A0A0D6DU61"/>
<accession>A0A0D6DU61</accession>
<dbReference type="GO" id="GO:0003677">
    <property type="term" value="F:DNA binding"/>
    <property type="evidence" value="ECO:0007669"/>
    <property type="project" value="UniProtKB-KW"/>
</dbReference>
<keyword evidence="2" id="KW-0238">DNA-binding</keyword>
<dbReference type="SMART" id="SM00850">
    <property type="entry name" value="LytTR"/>
    <property type="match status" value="1"/>
</dbReference>
<dbReference type="HOGENOM" id="CLU_1228643_0_0_9"/>
<reference evidence="3" key="1">
    <citation type="submission" date="2015-01" db="EMBL/GenBank/DDBJ databases">
        <authorList>
            <person name="Andreevskaya M."/>
        </authorList>
    </citation>
    <scope>NUCLEOTIDE SEQUENCE [LARGE SCALE GENOMIC DNA]</scope>
    <source>
        <strain evidence="3">MKFS47</strain>
    </source>
</reference>
<dbReference type="InterPro" id="IPR046947">
    <property type="entry name" value="LytR-like"/>
</dbReference>
<dbReference type="EMBL" id="LN774769">
    <property type="protein sequence ID" value="CEN27246.1"/>
    <property type="molecule type" value="Genomic_DNA"/>
</dbReference>
<dbReference type="KEGG" id="lpk:LACPI_0046"/>
<dbReference type="GO" id="GO:0000156">
    <property type="term" value="F:phosphorelay response regulator activity"/>
    <property type="evidence" value="ECO:0007669"/>
    <property type="project" value="InterPro"/>
</dbReference>
<dbReference type="Gene3D" id="2.40.50.1020">
    <property type="entry name" value="LytTr DNA-binding domain"/>
    <property type="match status" value="1"/>
</dbReference>
<dbReference type="PANTHER" id="PTHR37299">
    <property type="entry name" value="TRANSCRIPTIONAL REGULATOR-RELATED"/>
    <property type="match status" value="1"/>
</dbReference>
<feature type="domain" description="HTH LytTR-type" evidence="1">
    <location>
        <begin position="131"/>
        <end position="225"/>
    </location>
</feature>
<dbReference type="Pfam" id="PF04397">
    <property type="entry name" value="LytTR"/>
    <property type="match status" value="1"/>
</dbReference>
<protein>
    <submittedName>
        <fullName evidence="2">Putative LytTr DNA-binding domain-containing protein</fullName>
    </submittedName>
</protein>
<dbReference type="Proteomes" id="UP000033166">
    <property type="component" value="Chromosome I"/>
</dbReference>
<evidence type="ECO:0000259" key="1">
    <source>
        <dbReference type="PROSITE" id="PS50930"/>
    </source>
</evidence>
<dbReference type="InterPro" id="IPR007492">
    <property type="entry name" value="LytTR_DNA-bd_dom"/>
</dbReference>
<dbReference type="PANTHER" id="PTHR37299:SF1">
    <property type="entry name" value="STAGE 0 SPORULATION PROTEIN A HOMOLOG"/>
    <property type="match status" value="1"/>
</dbReference>
<evidence type="ECO:0000313" key="2">
    <source>
        <dbReference type="EMBL" id="CEN27246.1"/>
    </source>
</evidence>
<name>A0A0D6DU61_9LACT</name>
<dbReference type="RefSeq" id="WP_047914553.1">
    <property type="nucleotide sequence ID" value="NZ_LN774769.1"/>
</dbReference>
<sequence length="225" mass="26190">MKKFVALVDDEILNEICKVLRNEERDFISFTSYDPVAEIAKLQIDFPCQHFILLQAESIDDFLRFETILTHNRGNVIGILSHNVKLNELIIENGDQFLLSVWVDNSTSIKDVIQRTINLVFFSKSCYVEVNGVKFNPDEVLFIESSREYRNCIVLYEHEERLVRQPLKNFSNLRHNLIRIDRSLIVNINKIKSIDIGTGNIQFYGSSRTTYVSEKHIHNLVTLLN</sequence>
<gene>
    <name evidence="2" type="ORF">LACPI_0046</name>
</gene>
<organism evidence="2 3">
    <name type="scientific">Pseudolactococcus piscium MKFS47</name>
    <dbReference type="NCBI Taxonomy" id="297352"/>
    <lineage>
        <taxon>Bacteria</taxon>
        <taxon>Bacillati</taxon>
        <taxon>Bacillota</taxon>
        <taxon>Bacilli</taxon>
        <taxon>Lactobacillales</taxon>
        <taxon>Streptococcaceae</taxon>
        <taxon>Pseudolactococcus</taxon>
    </lineage>
</organism>
<evidence type="ECO:0000313" key="3">
    <source>
        <dbReference type="Proteomes" id="UP000033166"/>
    </source>
</evidence>
<proteinExistence type="predicted"/>
<dbReference type="PROSITE" id="PS50930">
    <property type="entry name" value="HTH_LYTTR"/>
    <property type="match status" value="1"/>
</dbReference>